<organism evidence="9 10">
    <name type="scientific">Methanocorpusculum vombati</name>
    <dbReference type="NCBI Taxonomy" id="3002864"/>
    <lineage>
        <taxon>Archaea</taxon>
        <taxon>Methanobacteriati</taxon>
        <taxon>Methanobacteriota</taxon>
        <taxon>Stenosarchaea group</taxon>
        <taxon>Methanomicrobia</taxon>
        <taxon>Methanomicrobiales</taxon>
        <taxon>Methanocorpusculaceae</taxon>
        <taxon>Methanocorpusculum</taxon>
    </lineage>
</organism>
<keyword evidence="7 8" id="KW-0472">Membrane</keyword>
<reference evidence="9" key="1">
    <citation type="submission" date="2022-12" db="EMBL/GenBank/DDBJ databases">
        <title>Isolation and characterisation of novel Methanocorpusculum spp. from native Australian herbivores indicates the genus is ancestrally host-associated.</title>
        <authorList>
            <person name="Volmer J.G."/>
            <person name="Soo R.M."/>
            <person name="Evans P.N."/>
            <person name="Hoedt E.C."/>
            <person name="Astorga Alsina A.L."/>
            <person name="Woodcroft B.J."/>
            <person name="Tyson G.W."/>
            <person name="Hugenholtz P."/>
            <person name="Morrison M."/>
        </authorList>
    </citation>
    <scope>NUCLEOTIDE SEQUENCE</scope>
    <source>
        <strain evidence="9">CW153</strain>
    </source>
</reference>
<dbReference type="Pfam" id="PF00230">
    <property type="entry name" value="MIP"/>
    <property type="match status" value="1"/>
</dbReference>
<dbReference type="PROSITE" id="PS51257">
    <property type="entry name" value="PROKAR_LIPOPROTEIN"/>
    <property type="match status" value="1"/>
</dbReference>
<dbReference type="SUPFAM" id="SSF81338">
    <property type="entry name" value="Aquaporin-like"/>
    <property type="match status" value="1"/>
</dbReference>
<dbReference type="PRINTS" id="PR00783">
    <property type="entry name" value="MINTRINSICP"/>
</dbReference>
<protein>
    <submittedName>
        <fullName evidence="9">Aquaporin family protein</fullName>
    </submittedName>
</protein>
<sequence length="250" mass="24902">MMDLLKRSIAELVGTMLLVFIGCGSVCVLLMLAAGTPAATPFDIGIGALGGLGDWLAVGAAFGLAVAVVIYALGGVSGAHINPAVSIALWAIKKFPAKDTVAYIIAQCVGAVIGAALFLFVAGPDALAIGGLGATAPFPGISLWQALVAEIVGTFVLMLAIMGVAVDRHATPGFAGLVIGMAVTGVIVAIGNISGGSINPARSFGPDLIAAIMNGSAALVTTYPIYIAGPIVGAVLAAFFYKYVAGIDDN</sequence>
<accession>A0ABT4IP84</accession>
<dbReference type="InterPro" id="IPR034294">
    <property type="entry name" value="Aquaporin_transptr"/>
</dbReference>
<dbReference type="PANTHER" id="PTHR19139">
    <property type="entry name" value="AQUAPORIN TRANSPORTER"/>
    <property type="match status" value="1"/>
</dbReference>
<dbReference type="InterPro" id="IPR023271">
    <property type="entry name" value="Aquaporin-like"/>
</dbReference>
<feature type="transmembrane region" description="Helical" evidence="8">
    <location>
        <begin position="12"/>
        <end position="35"/>
    </location>
</feature>
<dbReference type="PROSITE" id="PS00221">
    <property type="entry name" value="MIP"/>
    <property type="match status" value="1"/>
</dbReference>
<feature type="transmembrane region" description="Helical" evidence="8">
    <location>
        <begin position="55"/>
        <end position="79"/>
    </location>
</feature>
<evidence type="ECO:0000256" key="5">
    <source>
        <dbReference type="ARBA" id="ARBA00022692"/>
    </source>
</evidence>
<keyword evidence="10" id="KW-1185">Reference proteome</keyword>
<evidence type="ECO:0000256" key="8">
    <source>
        <dbReference type="SAM" id="Phobius"/>
    </source>
</evidence>
<dbReference type="EMBL" id="JAPTGC010000007">
    <property type="protein sequence ID" value="MCZ0862935.1"/>
    <property type="molecule type" value="Genomic_DNA"/>
</dbReference>
<evidence type="ECO:0000256" key="7">
    <source>
        <dbReference type="ARBA" id="ARBA00023136"/>
    </source>
</evidence>
<keyword evidence="4" id="KW-1003">Cell membrane</keyword>
<comment type="caution">
    <text evidence="9">The sequence shown here is derived from an EMBL/GenBank/DDBJ whole genome shotgun (WGS) entry which is preliminary data.</text>
</comment>
<keyword evidence="3" id="KW-0813">Transport</keyword>
<evidence type="ECO:0000313" key="9">
    <source>
        <dbReference type="EMBL" id="MCZ0862935.1"/>
    </source>
</evidence>
<name>A0ABT4IP84_9EURY</name>
<dbReference type="Proteomes" id="UP001141336">
    <property type="component" value="Unassembled WGS sequence"/>
</dbReference>
<evidence type="ECO:0000256" key="3">
    <source>
        <dbReference type="ARBA" id="ARBA00022448"/>
    </source>
</evidence>
<keyword evidence="5 8" id="KW-0812">Transmembrane</keyword>
<feature type="transmembrane region" description="Helical" evidence="8">
    <location>
        <begin position="100"/>
        <end position="123"/>
    </location>
</feature>
<evidence type="ECO:0000256" key="2">
    <source>
        <dbReference type="ARBA" id="ARBA00006175"/>
    </source>
</evidence>
<dbReference type="InterPro" id="IPR022357">
    <property type="entry name" value="MIP_CS"/>
</dbReference>
<comment type="similarity">
    <text evidence="2">Belongs to the MIP/aquaporin (TC 1.A.8) family.</text>
</comment>
<feature type="transmembrane region" description="Helical" evidence="8">
    <location>
        <begin position="173"/>
        <end position="193"/>
    </location>
</feature>
<comment type="subcellular location">
    <subcellularLocation>
        <location evidence="1">Cell membrane</location>
        <topology evidence="1">Multi-pass membrane protein</topology>
    </subcellularLocation>
</comment>
<evidence type="ECO:0000256" key="1">
    <source>
        <dbReference type="ARBA" id="ARBA00004651"/>
    </source>
</evidence>
<evidence type="ECO:0000256" key="6">
    <source>
        <dbReference type="ARBA" id="ARBA00022989"/>
    </source>
</evidence>
<feature type="transmembrane region" description="Helical" evidence="8">
    <location>
        <begin position="143"/>
        <end position="166"/>
    </location>
</feature>
<feature type="transmembrane region" description="Helical" evidence="8">
    <location>
        <begin position="223"/>
        <end position="244"/>
    </location>
</feature>
<evidence type="ECO:0000256" key="4">
    <source>
        <dbReference type="ARBA" id="ARBA00022475"/>
    </source>
</evidence>
<proteinExistence type="inferred from homology"/>
<dbReference type="PANTHER" id="PTHR19139:SF199">
    <property type="entry name" value="MIP17260P"/>
    <property type="match status" value="1"/>
</dbReference>
<evidence type="ECO:0000313" key="10">
    <source>
        <dbReference type="Proteomes" id="UP001141336"/>
    </source>
</evidence>
<dbReference type="NCBIfam" id="TIGR00861">
    <property type="entry name" value="MIP"/>
    <property type="match status" value="1"/>
</dbReference>
<dbReference type="Gene3D" id="1.20.1080.10">
    <property type="entry name" value="Glycerol uptake facilitator protein"/>
    <property type="match status" value="1"/>
</dbReference>
<gene>
    <name evidence="9" type="ORF">O0S09_06685</name>
</gene>
<keyword evidence="6 8" id="KW-1133">Transmembrane helix</keyword>
<dbReference type="InterPro" id="IPR000425">
    <property type="entry name" value="MIP"/>
</dbReference>